<accession>A0A1B7P682</accession>
<feature type="compositionally biased region" description="Polar residues" evidence="6">
    <location>
        <begin position="229"/>
        <end position="247"/>
    </location>
</feature>
<evidence type="ECO:0000256" key="4">
    <source>
        <dbReference type="ARBA" id="ARBA00023163"/>
    </source>
</evidence>
<keyword evidence="5" id="KW-0539">Nucleus</keyword>
<keyword evidence="3" id="KW-0238">DNA-binding</keyword>
<dbReference type="PANTHER" id="PTHR31845">
    <property type="entry name" value="FINGER DOMAIN PROTEIN, PUTATIVE-RELATED"/>
    <property type="match status" value="1"/>
</dbReference>
<dbReference type="Proteomes" id="UP000091918">
    <property type="component" value="Unassembled WGS sequence"/>
</dbReference>
<protein>
    <recommendedName>
        <fullName evidence="9">Transcription factor domain-containing protein</fullName>
    </recommendedName>
</protein>
<evidence type="ECO:0000256" key="2">
    <source>
        <dbReference type="ARBA" id="ARBA00023015"/>
    </source>
</evidence>
<evidence type="ECO:0008006" key="9">
    <source>
        <dbReference type="Google" id="ProtNLM"/>
    </source>
</evidence>
<reference evidence="7 8" key="1">
    <citation type="submission" date="2015-07" db="EMBL/GenBank/DDBJ databases">
        <title>Emmonsia species relationships and genome sequence.</title>
        <authorList>
            <person name="Cuomo C.A."/>
            <person name="Schwartz I.S."/>
            <person name="Kenyon C."/>
            <person name="de Hoog G.S."/>
            <person name="Govender N.P."/>
            <person name="Botha A."/>
            <person name="Moreno L."/>
            <person name="de Vries M."/>
            <person name="Munoz J.F."/>
            <person name="Stielow J.B."/>
        </authorList>
    </citation>
    <scope>NUCLEOTIDE SEQUENCE [LARGE SCALE GENOMIC DNA]</scope>
    <source>
        <strain evidence="7 8">CBS 136260</strain>
    </source>
</reference>
<feature type="compositionally biased region" description="Low complexity" evidence="6">
    <location>
        <begin position="75"/>
        <end position="98"/>
    </location>
</feature>
<dbReference type="OrthoDB" id="8062037at2759"/>
<feature type="region of interest" description="Disordered" evidence="6">
    <location>
        <begin position="1"/>
        <end position="101"/>
    </location>
</feature>
<feature type="compositionally biased region" description="Polar residues" evidence="6">
    <location>
        <begin position="765"/>
        <end position="781"/>
    </location>
</feature>
<feature type="compositionally biased region" description="Polar residues" evidence="6">
    <location>
        <begin position="14"/>
        <end position="29"/>
    </location>
</feature>
<evidence type="ECO:0000256" key="1">
    <source>
        <dbReference type="ARBA" id="ARBA00004123"/>
    </source>
</evidence>
<dbReference type="GO" id="GO:0000981">
    <property type="term" value="F:DNA-binding transcription factor activity, RNA polymerase II-specific"/>
    <property type="evidence" value="ECO:0007669"/>
    <property type="project" value="TreeGrafter"/>
</dbReference>
<dbReference type="EMBL" id="LGUA01000069">
    <property type="protein sequence ID" value="OAX84532.1"/>
    <property type="molecule type" value="Genomic_DNA"/>
</dbReference>
<dbReference type="STRING" id="1658172.A0A1B7P682"/>
<feature type="compositionally biased region" description="Low complexity" evidence="6">
    <location>
        <begin position="782"/>
        <end position="801"/>
    </location>
</feature>
<dbReference type="GO" id="GO:0005634">
    <property type="term" value="C:nucleus"/>
    <property type="evidence" value="ECO:0007669"/>
    <property type="project" value="UniProtKB-SubCell"/>
</dbReference>
<comment type="subcellular location">
    <subcellularLocation>
        <location evidence="1">Nucleus</location>
    </subcellularLocation>
</comment>
<keyword evidence="4" id="KW-0804">Transcription</keyword>
<keyword evidence="2" id="KW-0805">Transcription regulation</keyword>
<evidence type="ECO:0000256" key="5">
    <source>
        <dbReference type="ARBA" id="ARBA00023242"/>
    </source>
</evidence>
<feature type="compositionally biased region" description="Basic and acidic residues" evidence="6">
    <location>
        <begin position="732"/>
        <end position="741"/>
    </location>
</feature>
<dbReference type="InterPro" id="IPR051089">
    <property type="entry name" value="prtT"/>
</dbReference>
<name>A0A1B7P682_9EURO</name>
<gene>
    <name evidence="7" type="ORF">ACJ72_01101</name>
</gene>
<dbReference type="AlphaFoldDB" id="A0A1B7P682"/>
<feature type="region of interest" description="Disordered" evidence="6">
    <location>
        <begin position="729"/>
        <end position="801"/>
    </location>
</feature>
<evidence type="ECO:0000313" key="8">
    <source>
        <dbReference type="Proteomes" id="UP000091918"/>
    </source>
</evidence>
<dbReference type="PANTHER" id="PTHR31845:SF39">
    <property type="entry name" value="TRANSCRIPTION FACTOR PBCR-RELATED"/>
    <property type="match status" value="1"/>
</dbReference>
<sequence>MDADPRIPPRHSAPSKSSSTSDQAIQQPHNYYYDDSPNPQSPHSATLGGVAPEEDEDDDRDRGVGTGTGTGPGTGTYADANANAITDINNHNNPNDPLADLKRPRACEACRQLKVRFPTRKRQKKADTRVAELERKIDALTASLQATRASNGNPVAGGGLGSPGLRSGSAAEDPPAVRWMSAQPGGERRRATTGGSSTGLAGNKRYSSGEFKPRFGTTGILVPLAAKPNSPTTESSSTFYDGSNNDGDGNAPDSWPPLMPTLDRAPKARYDYEYTDVIDRGVVDAELAIKCFNRYVNEMAPLLPVVVFPPETTMAEVRRTKPILLLAILSVSIGLFNPDIQVSLLNEVFRLFADQVIVKGSKSLELVQAILVSMIWYTPPDHYEEMKFFQLIHIAATMAMDLGMNRRTNSKAKAKSMGMWREILGKKAIMLEPDAPETRRAWMGCYFMCVNVAMSLRRPLLTRWHPYMDESLEIFETSPDALPSDRVLIQWVKLAHIGEEVLFQFSMDDPATNVDITDPKSQYALKGFERRLAEWRKEVPPECYSPLMHHYELVLNVYMHEIGMHADHNIDDFKPPFINSLNSENPVDLGTPAHVDALTVCLTSIHEAFNTFISLDYVTIQSMPTIHFVRTSYASVALIKLYTAASYPSTRLGQVFNPTDFKIEYLLSKLIQQLQDQEDRVSGRVPCRFALMLSILKTWFMKRNEGKPITAEGSWGFFQPRDIRSYMAPEPRASESERDGQKQAADNSESTPLHLLSHAAMGRAETQQPHQSPQNVQPDIRTTSIPIHPSTTTTVNAATNTVPGNDDWTSYGPSAGMGIFPTAPISPLSAQYLHQDQNPTQSFVPTDPGGLGDAQHPDMDPQQAFVPNLDMQFVFQQDELAVLGNMWDHIFFPFPLDDSGEPFR</sequence>
<feature type="compositionally biased region" description="Gly residues" evidence="6">
    <location>
        <begin position="64"/>
        <end position="74"/>
    </location>
</feature>
<evidence type="ECO:0000256" key="3">
    <source>
        <dbReference type="ARBA" id="ARBA00023125"/>
    </source>
</evidence>
<feature type="region of interest" description="Disordered" evidence="6">
    <location>
        <begin position="226"/>
        <end position="259"/>
    </location>
</feature>
<dbReference type="CDD" id="cd12148">
    <property type="entry name" value="fungal_TF_MHR"/>
    <property type="match status" value="1"/>
</dbReference>
<keyword evidence="8" id="KW-1185">Reference proteome</keyword>
<organism evidence="7 8">
    <name type="scientific">Emergomyces africanus</name>
    <dbReference type="NCBI Taxonomy" id="1955775"/>
    <lineage>
        <taxon>Eukaryota</taxon>
        <taxon>Fungi</taxon>
        <taxon>Dikarya</taxon>
        <taxon>Ascomycota</taxon>
        <taxon>Pezizomycotina</taxon>
        <taxon>Eurotiomycetes</taxon>
        <taxon>Eurotiomycetidae</taxon>
        <taxon>Onygenales</taxon>
        <taxon>Ajellomycetaceae</taxon>
        <taxon>Emergomyces</taxon>
    </lineage>
</organism>
<evidence type="ECO:0000313" key="7">
    <source>
        <dbReference type="EMBL" id="OAX84532.1"/>
    </source>
</evidence>
<evidence type="ECO:0000256" key="6">
    <source>
        <dbReference type="SAM" id="MobiDB-lite"/>
    </source>
</evidence>
<dbReference type="GO" id="GO:0000976">
    <property type="term" value="F:transcription cis-regulatory region binding"/>
    <property type="evidence" value="ECO:0007669"/>
    <property type="project" value="TreeGrafter"/>
</dbReference>
<comment type="caution">
    <text evidence="7">The sequence shown here is derived from an EMBL/GenBank/DDBJ whole genome shotgun (WGS) entry which is preliminary data.</text>
</comment>
<proteinExistence type="predicted"/>
<feature type="compositionally biased region" description="Low complexity" evidence="6">
    <location>
        <begin position="192"/>
        <end position="202"/>
    </location>
</feature>
<feature type="region of interest" description="Disordered" evidence="6">
    <location>
        <begin position="148"/>
        <end position="208"/>
    </location>
</feature>